<keyword evidence="2" id="KW-1185">Reference proteome</keyword>
<dbReference type="RefSeq" id="WP_320498879.1">
    <property type="nucleotide sequence ID" value="NZ_JAXCLX010000001.1"/>
</dbReference>
<dbReference type="Proteomes" id="UP001271769">
    <property type="component" value="Unassembled WGS sequence"/>
</dbReference>
<reference evidence="1 2" key="1">
    <citation type="journal article" date="2013" name="Antonie Van Leeuwenhoek">
        <title>Dongia rigui sp. nov., isolated from freshwater of a large wetland in Korea.</title>
        <authorList>
            <person name="Baik K.S."/>
            <person name="Hwang Y.M."/>
            <person name="Choi J.S."/>
            <person name="Kwon J."/>
            <person name="Seong C.N."/>
        </authorList>
    </citation>
    <scope>NUCLEOTIDE SEQUENCE [LARGE SCALE GENOMIC DNA]</scope>
    <source>
        <strain evidence="1 2">04SU4-P</strain>
    </source>
</reference>
<evidence type="ECO:0000313" key="1">
    <source>
        <dbReference type="EMBL" id="MDY0870597.1"/>
    </source>
</evidence>
<sequence length="185" mass="20253">MILAFASGAQRQMLFLGALAVIGLGLTLSGTRASLAADNEVECNSIKIQMQDGGFDTICGEETVSDVTIETLEANSTDGSHFLVVADLHTNYGYIFDTRGLRESLGDVFSELTFEHWRGGSGEQGLTTSEFDSEYKTVPSACVGFQKYTSRDQWGGWRRHIVGFGCSRTGNRDQVYKALKLIDFP</sequence>
<name>A0ABU5DTF5_9PROT</name>
<evidence type="ECO:0000313" key="2">
    <source>
        <dbReference type="Proteomes" id="UP001271769"/>
    </source>
</evidence>
<dbReference type="EMBL" id="JAXCLX010000001">
    <property type="protein sequence ID" value="MDY0870597.1"/>
    <property type="molecule type" value="Genomic_DNA"/>
</dbReference>
<proteinExistence type="predicted"/>
<comment type="caution">
    <text evidence="1">The sequence shown here is derived from an EMBL/GenBank/DDBJ whole genome shotgun (WGS) entry which is preliminary data.</text>
</comment>
<protein>
    <submittedName>
        <fullName evidence="1">Uncharacterized protein</fullName>
    </submittedName>
</protein>
<gene>
    <name evidence="1" type="ORF">SMD31_01630</name>
</gene>
<organism evidence="1 2">
    <name type="scientific">Dongia rigui</name>
    <dbReference type="NCBI Taxonomy" id="940149"/>
    <lineage>
        <taxon>Bacteria</taxon>
        <taxon>Pseudomonadati</taxon>
        <taxon>Pseudomonadota</taxon>
        <taxon>Alphaproteobacteria</taxon>
        <taxon>Rhodospirillales</taxon>
        <taxon>Dongiaceae</taxon>
        <taxon>Dongia</taxon>
    </lineage>
</organism>
<accession>A0ABU5DTF5</accession>